<reference evidence="1" key="1">
    <citation type="submission" date="2019-01" db="EMBL/GenBank/DDBJ databases">
        <title>Draft genome sequences of three monokaryotic isolates of the white-rot basidiomycete fungus Dichomitus squalens.</title>
        <authorList>
            <consortium name="DOE Joint Genome Institute"/>
            <person name="Lopez S.C."/>
            <person name="Andreopoulos B."/>
            <person name="Pangilinan J."/>
            <person name="Lipzen A."/>
            <person name="Riley R."/>
            <person name="Ahrendt S."/>
            <person name="Ng V."/>
            <person name="Barry K."/>
            <person name="Daum C."/>
            <person name="Grigoriev I.V."/>
            <person name="Hilden K.S."/>
            <person name="Makela M.R."/>
            <person name="de Vries R.P."/>
        </authorList>
    </citation>
    <scope>NUCLEOTIDE SEQUENCE [LARGE SCALE GENOMIC DNA]</scope>
    <source>
        <strain evidence="1">OM18370.1</strain>
    </source>
</reference>
<dbReference type="OrthoDB" id="2758790at2759"/>
<dbReference type="EMBL" id="ML143391">
    <property type="protein sequence ID" value="TBU33442.1"/>
    <property type="molecule type" value="Genomic_DNA"/>
</dbReference>
<dbReference type="AlphaFoldDB" id="A0A4Q9N2K4"/>
<protein>
    <submittedName>
        <fullName evidence="1">Uncharacterized protein</fullName>
    </submittedName>
</protein>
<accession>A0A4Q9N2K4</accession>
<proteinExistence type="predicted"/>
<dbReference type="Proteomes" id="UP000292957">
    <property type="component" value="Unassembled WGS sequence"/>
</dbReference>
<evidence type="ECO:0000313" key="1">
    <source>
        <dbReference type="EMBL" id="TBU33442.1"/>
    </source>
</evidence>
<gene>
    <name evidence="1" type="ORF">BD311DRAFT_736184</name>
</gene>
<organism evidence="1">
    <name type="scientific">Dichomitus squalens</name>
    <dbReference type="NCBI Taxonomy" id="114155"/>
    <lineage>
        <taxon>Eukaryota</taxon>
        <taxon>Fungi</taxon>
        <taxon>Dikarya</taxon>
        <taxon>Basidiomycota</taxon>
        <taxon>Agaricomycotina</taxon>
        <taxon>Agaricomycetes</taxon>
        <taxon>Polyporales</taxon>
        <taxon>Polyporaceae</taxon>
        <taxon>Dichomitus</taxon>
    </lineage>
</organism>
<sequence length="128" mass="14336">MGNRYSLIREEEEEEAEFQRLVEAVELAQRRSAGHGDLEAGLRLYPVPRISTRVQISRRKKTVRCSTASRHGLNKPNSFWILASPGHSGVDCFSPSHPTPKYRENDIKSGLRSMGTATAIVVFARGQQ</sequence>
<name>A0A4Q9N2K4_9APHY</name>